<name>A0A7J8B2F0_PIPKU</name>
<keyword evidence="3" id="KW-1185">Reference proteome</keyword>
<evidence type="ECO:0000313" key="2">
    <source>
        <dbReference type="EMBL" id="KAF6392645.1"/>
    </source>
</evidence>
<feature type="region of interest" description="Disordered" evidence="1">
    <location>
        <begin position="1"/>
        <end position="148"/>
    </location>
</feature>
<protein>
    <submittedName>
        <fullName evidence="2">Uncharacterized protein</fullName>
    </submittedName>
</protein>
<dbReference type="EMBL" id="JACAGB010000001">
    <property type="protein sequence ID" value="KAF6392645.1"/>
    <property type="molecule type" value="Genomic_DNA"/>
</dbReference>
<feature type="compositionally biased region" description="Basic and acidic residues" evidence="1">
    <location>
        <begin position="17"/>
        <end position="33"/>
    </location>
</feature>
<proteinExistence type="predicted"/>
<dbReference type="Proteomes" id="UP000558488">
    <property type="component" value="Unassembled WGS sequence"/>
</dbReference>
<dbReference type="AlphaFoldDB" id="A0A7J8B2F0"/>
<sequence length="148" mass="15614">MGQTLGTQAPAGGIPSEQRRAGPPESRALRAEDSLLTLILDSPSGKEKKKKSSRLEECDREQEPLPDTSQPGAGRESGDGAPRGGGVPLSHRPLSVGNGAKAGRGLLPGRHRPRQQAGAAREPAENKGVPQANLLSSQDRRKKPKFSM</sequence>
<evidence type="ECO:0000313" key="3">
    <source>
        <dbReference type="Proteomes" id="UP000558488"/>
    </source>
</evidence>
<feature type="compositionally biased region" description="Basic and acidic residues" evidence="1">
    <location>
        <begin position="53"/>
        <end position="63"/>
    </location>
</feature>
<comment type="caution">
    <text evidence="2">The sequence shown here is derived from an EMBL/GenBank/DDBJ whole genome shotgun (WGS) entry which is preliminary data.</text>
</comment>
<gene>
    <name evidence="2" type="ORF">mPipKuh1_007831</name>
</gene>
<accession>A0A7J8B2F0</accession>
<organism evidence="2 3">
    <name type="scientific">Pipistrellus kuhlii</name>
    <name type="common">Kuhl's pipistrelle</name>
    <dbReference type="NCBI Taxonomy" id="59472"/>
    <lineage>
        <taxon>Eukaryota</taxon>
        <taxon>Metazoa</taxon>
        <taxon>Chordata</taxon>
        <taxon>Craniata</taxon>
        <taxon>Vertebrata</taxon>
        <taxon>Euteleostomi</taxon>
        <taxon>Mammalia</taxon>
        <taxon>Eutheria</taxon>
        <taxon>Laurasiatheria</taxon>
        <taxon>Chiroptera</taxon>
        <taxon>Yangochiroptera</taxon>
        <taxon>Vespertilionidae</taxon>
        <taxon>Pipistrellus</taxon>
    </lineage>
</organism>
<evidence type="ECO:0000256" key="1">
    <source>
        <dbReference type="SAM" id="MobiDB-lite"/>
    </source>
</evidence>
<reference evidence="2 3" key="1">
    <citation type="journal article" date="2020" name="Nature">
        <title>Six reference-quality genomes reveal evolution of bat adaptations.</title>
        <authorList>
            <person name="Jebb D."/>
            <person name="Huang Z."/>
            <person name="Pippel M."/>
            <person name="Hughes G.M."/>
            <person name="Lavrichenko K."/>
            <person name="Devanna P."/>
            <person name="Winkler S."/>
            <person name="Jermiin L.S."/>
            <person name="Skirmuntt E.C."/>
            <person name="Katzourakis A."/>
            <person name="Burkitt-Gray L."/>
            <person name="Ray D.A."/>
            <person name="Sullivan K.A.M."/>
            <person name="Roscito J.G."/>
            <person name="Kirilenko B.M."/>
            <person name="Davalos L.M."/>
            <person name="Corthals A.P."/>
            <person name="Power M.L."/>
            <person name="Jones G."/>
            <person name="Ransome R.D."/>
            <person name="Dechmann D.K.N."/>
            <person name="Locatelli A.G."/>
            <person name="Puechmaille S.J."/>
            <person name="Fedrigo O."/>
            <person name="Jarvis E.D."/>
            <person name="Hiller M."/>
            <person name="Vernes S.C."/>
            <person name="Myers E.W."/>
            <person name="Teeling E.C."/>
        </authorList>
    </citation>
    <scope>NUCLEOTIDE SEQUENCE [LARGE SCALE GENOMIC DNA]</scope>
    <source>
        <strain evidence="2">MPipKuh1</strain>
        <tissue evidence="2">Flight muscle</tissue>
    </source>
</reference>